<gene>
    <name evidence="1" type="ORF">S12H4_58387</name>
</gene>
<evidence type="ECO:0000313" key="1">
    <source>
        <dbReference type="EMBL" id="GAJ19051.1"/>
    </source>
</evidence>
<accession>X1VQM3</accession>
<sequence length="51" mass="5789">CEVYDVAANQEEFDLMEKISSAKTVKLRYNGVKGFKRVKIHKSSKKGKADL</sequence>
<reference evidence="1" key="1">
    <citation type="journal article" date="2014" name="Front. Microbiol.">
        <title>High frequency of phylogenetically diverse reductive dehalogenase-homologous genes in deep subseafloor sedimentary metagenomes.</title>
        <authorList>
            <person name="Kawai M."/>
            <person name="Futagami T."/>
            <person name="Toyoda A."/>
            <person name="Takaki Y."/>
            <person name="Nishi S."/>
            <person name="Hori S."/>
            <person name="Arai W."/>
            <person name="Tsubouchi T."/>
            <person name="Morono Y."/>
            <person name="Uchiyama I."/>
            <person name="Ito T."/>
            <person name="Fujiyama A."/>
            <person name="Inagaki F."/>
            <person name="Takami H."/>
        </authorList>
    </citation>
    <scope>NUCLEOTIDE SEQUENCE</scope>
    <source>
        <strain evidence="1">Expedition CK06-06</strain>
    </source>
</reference>
<comment type="caution">
    <text evidence="1">The sequence shown here is derived from an EMBL/GenBank/DDBJ whole genome shotgun (WGS) entry which is preliminary data.</text>
</comment>
<proteinExistence type="predicted"/>
<name>X1VQM3_9ZZZZ</name>
<dbReference type="EMBL" id="BARW01037910">
    <property type="protein sequence ID" value="GAJ19051.1"/>
    <property type="molecule type" value="Genomic_DNA"/>
</dbReference>
<feature type="non-terminal residue" evidence="1">
    <location>
        <position position="1"/>
    </location>
</feature>
<organism evidence="1">
    <name type="scientific">marine sediment metagenome</name>
    <dbReference type="NCBI Taxonomy" id="412755"/>
    <lineage>
        <taxon>unclassified sequences</taxon>
        <taxon>metagenomes</taxon>
        <taxon>ecological metagenomes</taxon>
    </lineage>
</organism>
<protein>
    <submittedName>
        <fullName evidence="1">Uncharacterized protein</fullName>
    </submittedName>
</protein>
<dbReference type="AlphaFoldDB" id="X1VQM3"/>